<evidence type="ECO:0000256" key="6">
    <source>
        <dbReference type="PIRNR" id="PIRNR028763"/>
    </source>
</evidence>
<reference evidence="7" key="1">
    <citation type="submission" date="2016-03" db="EMBL/GenBank/DDBJ databases">
        <title>Updated assembly of Pseudogymnoascus destructans, the fungus causing white-nose syndrome of bats.</title>
        <authorList>
            <person name="Palmer J.M."/>
            <person name="Drees K.P."/>
            <person name="Foster J.T."/>
            <person name="Lindner D.L."/>
        </authorList>
    </citation>
    <scope>NUCLEOTIDE SEQUENCE [LARGE SCALE GENOMIC DNA]</scope>
    <source>
        <strain evidence="7">20631-21</strain>
    </source>
</reference>
<evidence type="ECO:0000256" key="4">
    <source>
        <dbReference type="ARBA" id="ARBA00023163"/>
    </source>
</evidence>
<comment type="subcellular location">
    <subcellularLocation>
        <location evidence="1 6">Nucleus</location>
    </subcellularLocation>
</comment>
<dbReference type="PANTHER" id="PTHR12780">
    <property type="entry name" value="RNA POLYMERASE III DNA DIRECTED , 39KD SUBUNIT-RELATED"/>
    <property type="match status" value="1"/>
</dbReference>
<dbReference type="FunFam" id="1.10.10.10:FF:000116">
    <property type="entry name" value="DNA-directed RNA polymerase III subunit RPC6"/>
    <property type="match status" value="1"/>
</dbReference>
<dbReference type="eggNOG" id="KOG3233">
    <property type="taxonomic scope" value="Eukaryota"/>
</dbReference>
<dbReference type="InterPro" id="IPR016049">
    <property type="entry name" value="RNA_pol_Rpc34-like"/>
</dbReference>
<proteinExistence type="inferred from homology"/>
<evidence type="ECO:0000256" key="1">
    <source>
        <dbReference type="ARBA" id="ARBA00004123"/>
    </source>
</evidence>
<evidence type="ECO:0000256" key="5">
    <source>
        <dbReference type="ARBA" id="ARBA00023242"/>
    </source>
</evidence>
<dbReference type="Pfam" id="PF05158">
    <property type="entry name" value="RNA_pol_Rpc34"/>
    <property type="match status" value="1"/>
</dbReference>
<dbReference type="GO" id="GO:0005737">
    <property type="term" value="C:cytoplasm"/>
    <property type="evidence" value="ECO:0007669"/>
    <property type="project" value="UniProtKB-ARBA"/>
</dbReference>
<dbReference type="OrthoDB" id="613763at2759"/>
<dbReference type="PIRSF" id="PIRSF028763">
    <property type="entry name" value="RNA_pol_Rpc34"/>
    <property type="match status" value="1"/>
</dbReference>
<gene>
    <name evidence="7" type="primary">RPC34</name>
    <name evidence="7" type="ORF">VC83_06460</name>
</gene>
<comment type="similarity">
    <text evidence="2 6">Belongs to the eukaryotic RPC34/RPC39 RNA polymerase subunit family.</text>
</comment>
<evidence type="ECO:0000313" key="7">
    <source>
        <dbReference type="EMBL" id="OAF58200.1"/>
    </source>
</evidence>
<accession>A0A177A8Y5</accession>
<dbReference type="AlphaFoldDB" id="A0A177A8Y5"/>
<keyword evidence="5 6" id="KW-0539">Nucleus</keyword>
<sequence>MASPPPAALDTKLEILKNQVYEQCLDEELETVFRQQDILDMGVIPDSDAALLLAVTQRLVDEKLFKMVRDGQLGWMYRPLEDALKYRGLTHEQEMVYSLIDESSTEGIWSKTIKNKTALHESLMRSALKALETKRLISDMKSVEHPTRKMYIKSTLRPSEKATGGAWYTDNELDEAFIEGLTGVLYKYIEARSFYRSTSRRPLKRIAGRPTPKPAQGGDTITLLPLPPTYRGYPSLAELTLFIESSPITSTTLSADDISALLDVLVYDRRIEQVVAGPEGVAFKAVRKAIVGEEAVERGNGLTEAPCGRCPVFELCEEGGPVSASSCVYYQEWLTGGGF</sequence>
<dbReference type="RefSeq" id="XP_024323485.1">
    <property type="nucleotide sequence ID" value="XM_024470060.1"/>
</dbReference>
<dbReference type="VEuPathDB" id="FungiDB:GMDG_05359"/>
<dbReference type="GO" id="GO:0006383">
    <property type="term" value="P:transcription by RNA polymerase III"/>
    <property type="evidence" value="ECO:0007669"/>
    <property type="project" value="UniProtKB-UniRule"/>
</dbReference>
<dbReference type="Proteomes" id="UP000077154">
    <property type="component" value="Unassembled WGS sequence"/>
</dbReference>
<dbReference type="Gene3D" id="1.10.10.10">
    <property type="entry name" value="Winged helix-like DNA-binding domain superfamily/Winged helix DNA-binding domain"/>
    <property type="match status" value="1"/>
</dbReference>
<organism evidence="7">
    <name type="scientific">Pseudogymnoascus destructans</name>
    <dbReference type="NCBI Taxonomy" id="655981"/>
    <lineage>
        <taxon>Eukaryota</taxon>
        <taxon>Fungi</taxon>
        <taxon>Dikarya</taxon>
        <taxon>Ascomycota</taxon>
        <taxon>Pezizomycotina</taxon>
        <taxon>Leotiomycetes</taxon>
        <taxon>Thelebolales</taxon>
        <taxon>Thelebolaceae</taxon>
        <taxon>Pseudogymnoascus</taxon>
    </lineage>
</organism>
<keyword evidence="3 6" id="KW-0240">DNA-directed RNA polymerase</keyword>
<comment type="function">
    <text evidence="6">DNA-dependent RNA polymerase catalyzes the transcription of DNA into RNA using the four ribonucleoside triphosphates as substrates. Specific peripheric component of RNA polymerase III which synthesizes small RNAs, such as 5S rRNA and tRNAs.</text>
</comment>
<dbReference type="SUPFAM" id="SSF46785">
    <property type="entry name" value="Winged helix' DNA-binding domain"/>
    <property type="match status" value="1"/>
</dbReference>
<name>A0A177A8Y5_9PEZI</name>
<dbReference type="InterPro" id="IPR036390">
    <property type="entry name" value="WH_DNA-bd_sf"/>
</dbReference>
<protein>
    <recommendedName>
        <fullName evidence="6">DNA-directed RNA polymerase III subunit RPC6</fullName>
        <shortName evidence="6">RNA polymerase III subunit C6</shortName>
    </recommendedName>
</protein>
<dbReference type="EMBL" id="KV441397">
    <property type="protein sequence ID" value="OAF58200.1"/>
    <property type="molecule type" value="Genomic_DNA"/>
</dbReference>
<keyword evidence="4 6" id="KW-0804">Transcription</keyword>
<dbReference type="GeneID" id="36289519"/>
<dbReference type="GO" id="GO:0005666">
    <property type="term" value="C:RNA polymerase III complex"/>
    <property type="evidence" value="ECO:0007669"/>
    <property type="project" value="UniProtKB-UniRule"/>
</dbReference>
<dbReference type="GO" id="GO:0005654">
    <property type="term" value="C:nucleoplasm"/>
    <property type="evidence" value="ECO:0007669"/>
    <property type="project" value="UniProtKB-ARBA"/>
</dbReference>
<evidence type="ECO:0000256" key="3">
    <source>
        <dbReference type="ARBA" id="ARBA00022478"/>
    </source>
</evidence>
<dbReference type="InterPro" id="IPR036388">
    <property type="entry name" value="WH-like_DNA-bd_sf"/>
</dbReference>
<dbReference type="InterPro" id="IPR007832">
    <property type="entry name" value="RNA_pol_Rpc34"/>
</dbReference>
<evidence type="ECO:0000256" key="2">
    <source>
        <dbReference type="ARBA" id="ARBA00011038"/>
    </source>
</evidence>